<keyword evidence="2" id="KW-0121">Carboxypeptidase</keyword>
<dbReference type="InterPro" id="IPR029058">
    <property type="entry name" value="AB_hydrolase_fold"/>
</dbReference>
<dbReference type="GO" id="GO:0004185">
    <property type="term" value="F:serine-type carboxypeptidase activity"/>
    <property type="evidence" value="ECO:0007669"/>
    <property type="project" value="InterPro"/>
</dbReference>
<feature type="signal peptide" evidence="6">
    <location>
        <begin position="1"/>
        <end position="29"/>
    </location>
</feature>
<evidence type="ECO:0000256" key="6">
    <source>
        <dbReference type="SAM" id="SignalP"/>
    </source>
</evidence>
<protein>
    <recommendedName>
        <fullName evidence="9">Serine carboxypeptidase</fullName>
    </recommendedName>
</protein>
<evidence type="ECO:0000256" key="5">
    <source>
        <dbReference type="ARBA" id="ARBA00023180"/>
    </source>
</evidence>
<dbReference type="RefSeq" id="XP_056050117.1">
    <property type="nucleotide sequence ID" value="XM_056193039.1"/>
</dbReference>
<dbReference type="PANTHER" id="PTHR11802:SF64">
    <property type="entry name" value="CARBOXYPEPTIDASE"/>
    <property type="match status" value="1"/>
</dbReference>
<proteinExistence type="inferred from homology"/>
<accession>A0A9W8Q7C6</accession>
<dbReference type="Gene3D" id="3.40.50.1820">
    <property type="entry name" value="alpha/beta hydrolase"/>
    <property type="match status" value="1"/>
</dbReference>
<dbReference type="GeneID" id="80888877"/>
<dbReference type="KEGG" id="amus:LMH87_001718"/>
<keyword evidence="5" id="KW-0325">Glycoprotein</keyword>
<dbReference type="GO" id="GO:0006508">
    <property type="term" value="P:proteolysis"/>
    <property type="evidence" value="ECO:0007669"/>
    <property type="project" value="UniProtKB-KW"/>
</dbReference>
<dbReference type="GO" id="GO:0000324">
    <property type="term" value="C:fungal-type vacuole"/>
    <property type="evidence" value="ECO:0007669"/>
    <property type="project" value="TreeGrafter"/>
</dbReference>
<dbReference type="AlphaFoldDB" id="A0A9W8Q7C6"/>
<dbReference type="SUPFAM" id="SSF53474">
    <property type="entry name" value="alpha/beta-Hydrolases"/>
    <property type="match status" value="1"/>
</dbReference>
<organism evidence="7 8">
    <name type="scientific">Akanthomyces muscarius</name>
    <name type="common">Entomopathogenic fungus</name>
    <name type="synonym">Lecanicillium muscarium</name>
    <dbReference type="NCBI Taxonomy" id="2231603"/>
    <lineage>
        <taxon>Eukaryota</taxon>
        <taxon>Fungi</taxon>
        <taxon>Dikarya</taxon>
        <taxon>Ascomycota</taxon>
        <taxon>Pezizomycotina</taxon>
        <taxon>Sordariomycetes</taxon>
        <taxon>Hypocreomycetidae</taxon>
        <taxon>Hypocreales</taxon>
        <taxon>Cordycipitaceae</taxon>
        <taxon>Akanthomyces</taxon>
    </lineage>
</organism>
<name>A0A9W8Q7C6_AKAMU</name>
<keyword evidence="6" id="KW-0732">Signal</keyword>
<dbReference type="EMBL" id="JAJHUN010000010">
    <property type="protein sequence ID" value="KAJ4147176.1"/>
    <property type="molecule type" value="Genomic_DNA"/>
</dbReference>
<dbReference type="PANTHER" id="PTHR11802">
    <property type="entry name" value="SERINE PROTEASE FAMILY S10 SERINE CARBOXYPEPTIDASE"/>
    <property type="match status" value="1"/>
</dbReference>
<comment type="similarity">
    <text evidence="1">Belongs to the peptidase S10 family.</text>
</comment>
<dbReference type="InterPro" id="IPR001563">
    <property type="entry name" value="Peptidase_S10"/>
</dbReference>
<dbReference type="PRINTS" id="PR00724">
    <property type="entry name" value="CRBOXYPTASEC"/>
</dbReference>
<feature type="chain" id="PRO_5040758131" description="Serine carboxypeptidase" evidence="6">
    <location>
        <begin position="30"/>
        <end position="593"/>
    </location>
</feature>
<sequence length="593" mass="66498">MHIIFSTVAMRRLLSLQVWLCLGAIGASQFVVPPADLITVTGHADVPIRYKQVPTGICELNPNVKSFSGYADVDKDQHIFFWFFEAREIDPRDAPLTVWVDGGPGSSSMIGLFEQLGPCRVDYFGKLYENPYSWSRRSNMLFIDQPTQVGFSYSTAVPGTMDADSGEISVLQDSICPLRPNGTCGTWSLPSVKLTANSTVNAAPNVWKTLQGFMGAFPQYSRDGLHLATDSYGGHYGPVFSDYFIKQNKENIADAVNISLYSVLIGNGWVDPVIQFQAYYNFTVSPGNTYDLSFYNTSIQQKLYDNLYGKGNCVDRLQTCEKYGDDNQCATADSFCISNVQSFLDNYANRDEHDVRMLMPDPFPYPFYIEYLNRADVQAAIGAFTNFTISSAVVSDAFSLTGDDGREVGAIQALRDLLHHDISVALYAGDADYDCNWLGVQKIADIINVPGWQEAGFADLVTSDGQFHAQVKQVRKFSFTRFFEAGHEVPFYQPLASLELFERVIGARDIATGRIDTSKDRYYRTQGPLQSTYREGNSTVQRDVTPSNLTYNVFTNIPGAPWGQRADQTEKLRKRMPRYTKSYYKPKYMADRT</sequence>
<comment type="caution">
    <text evidence="7">The sequence shown here is derived from an EMBL/GenBank/DDBJ whole genome shotgun (WGS) entry which is preliminary data.</text>
</comment>
<keyword evidence="4" id="KW-0378">Hydrolase</keyword>
<evidence type="ECO:0000313" key="7">
    <source>
        <dbReference type="EMBL" id="KAJ4147176.1"/>
    </source>
</evidence>
<evidence type="ECO:0000313" key="8">
    <source>
        <dbReference type="Proteomes" id="UP001144673"/>
    </source>
</evidence>
<evidence type="ECO:0000256" key="4">
    <source>
        <dbReference type="ARBA" id="ARBA00022801"/>
    </source>
</evidence>
<evidence type="ECO:0008006" key="9">
    <source>
        <dbReference type="Google" id="ProtNLM"/>
    </source>
</evidence>
<evidence type="ECO:0000256" key="3">
    <source>
        <dbReference type="ARBA" id="ARBA00022670"/>
    </source>
</evidence>
<gene>
    <name evidence="7" type="ORF">LMH87_001718</name>
</gene>
<keyword evidence="3" id="KW-0645">Protease</keyword>
<dbReference type="Pfam" id="PF00450">
    <property type="entry name" value="Peptidase_S10"/>
    <property type="match status" value="1"/>
</dbReference>
<reference evidence="7" key="1">
    <citation type="journal article" date="2023" name="Access Microbiol">
        <title>De-novo genome assembly for Akanthomyces muscarius, a biocontrol agent of insect agricultural pests.</title>
        <authorList>
            <person name="Erdos Z."/>
            <person name="Studholme D.J."/>
            <person name="Raymond B."/>
            <person name="Sharma M."/>
        </authorList>
    </citation>
    <scope>NUCLEOTIDE SEQUENCE</scope>
    <source>
        <strain evidence="7">Ve6</strain>
    </source>
</reference>
<evidence type="ECO:0000256" key="1">
    <source>
        <dbReference type="ARBA" id="ARBA00009431"/>
    </source>
</evidence>
<dbReference type="Proteomes" id="UP001144673">
    <property type="component" value="Chromosome 3"/>
</dbReference>
<evidence type="ECO:0000256" key="2">
    <source>
        <dbReference type="ARBA" id="ARBA00022645"/>
    </source>
</evidence>
<keyword evidence="8" id="KW-1185">Reference proteome</keyword>